<organism evidence="3 4">
    <name type="scientific">Botryosphaeria dothidea</name>
    <dbReference type="NCBI Taxonomy" id="55169"/>
    <lineage>
        <taxon>Eukaryota</taxon>
        <taxon>Fungi</taxon>
        <taxon>Dikarya</taxon>
        <taxon>Ascomycota</taxon>
        <taxon>Pezizomycotina</taxon>
        <taxon>Dothideomycetes</taxon>
        <taxon>Dothideomycetes incertae sedis</taxon>
        <taxon>Botryosphaeriales</taxon>
        <taxon>Botryosphaeriaceae</taxon>
        <taxon>Botryosphaeria</taxon>
    </lineage>
</organism>
<dbReference type="PANTHER" id="PTHR35204:SF1">
    <property type="entry name" value="ENTEROTOXIN"/>
    <property type="match status" value="1"/>
</dbReference>
<protein>
    <submittedName>
        <fullName evidence="3">Uncharacterized protein</fullName>
    </submittedName>
</protein>
<feature type="region of interest" description="Disordered" evidence="1">
    <location>
        <begin position="536"/>
        <end position="629"/>
    </location>
</feature>
<feature type="compositionally biased region" description="Basic and acidic residues" evidence="1">
    <location>
        <begin position="565"/>
        <end position="577"/>
    </location>
</feature>
<accession>A0A8H4J711</accession>
<comment type="caution">
    <text evidence="3">The sequence shown here is derived from an EMBL/GenBank/DDBJ whole genome shotgun (WGS) entry which is preliminary data.</text>
</comment>
<evidence type="ECO:0000313" key="4">
    <source>
        <dbReference type="Proteomes" id="UP000572817"/>
    </source>
</evidence>
<keyword evidence="2" id="KW-0732">Signal</keyword>
<feature type="chain" id="PRO_5034091966" evidence="2">
    <location>
        <begin position="24"/>
        <end position="629"/>
    </location>
</feature>
<name>A0A8H4J711_9PEZI</name>
<evidence type="ECO:0000256" key="1">
    <source>
        <dbReference type="SAM" id="MobiDB-lite"/>
    </source>
</evidence>
<dbReference type="EMBL" id="WWBZ02000001">
    <property type="protein sequence ID" value="KAF4313114.1"/>
    <property type="molecule type" value="Genomic_DNA"/>
</dbReference>
<dbReference type="Proteomes" id="UP000572817">
    <property type="component" value="Unassembled WGS sequence"/>
</dbReference>
<reference evidence="3" key="1">
    <citation type="submission" date="2020-04" db="EMBL/GenBank/DDBJ databases">
        <title>Genome Assembly and Annotation of Botryosphaeria dothidea sdau 11-99, a Latent Pathogen of Apple Fruit Ring Rot in China.</title>
        <authorList>
            <person name="Yu C."/>
            <person name="Diao Y."/>
            <person name="Lu Q."/>
            <person name="Zhao J."/>
            <person name="Cui S."/>
            <person name="Peng C."/>
            <person name="He B."/>
            <person name="Liu H."/>
        </authorList>
    </citation>
    <scope>NUCLEOTIDE SEQUENCE [LARGE SCALE GENOMIC DNA]</scope>
    <source>
        <strain evidence="3">Sdau11-99</strain>
    </source>
</reference>
<evidence type="ECO:0000313" key="3">
    <source>
        <dbReference type="EMBL" id="KAF4313114.1"/>
    </source>
</evidence>
<feature type="compositionally biased region" description="Pro residues" evidence="1">
    <location>
        <begin position="150"/>
        <end position="159"/>
    </location>
</feature>
<feature type="signal peptide" evidence="2">
    <location>
        <begin position="1"/>
        <end position="23"/>
    </location>
</feature>
<evidence type="ECO:0000256" key="2">
    <source>
        <dbReference type="SAM" id="SignalP"/>
    </source>
</evidence>
<feature type="compositionally biased region" description="Basic and acidic residues" evidence="1">
    <location>
        <begin position="160"/>
        <end position="197"/>
    </location>
</feature>
<feature type="compositionally biased region" description="Polar residues" evidence="1">
    <location>
        <begin position="537"/>
        <end position="550"/>
    </location>
</feature>
<dbReference type="InterPro" id="IPR038921">
    <property type="entry name" value="YOR389W-like"/>
</dbReference>
<keyword evidence="4" id="KW-1185">Reference proteome</keyword>
<feature type="compositionally biased region" description="Pro residues" evidence="1">
    <location>
        <begin position="583"/>
        <end position="620"/>
    </location>
</feature>
<proteinExistence type="predicted"/>
<feature type="compositionally biased region" description="Gly residues" evidence="1">
    <location>
        <begin position="111"/>
        <end position="121"/>
    </location>
</feature>
<dbReference type="OrthoDB" id="10261782at2759"/>
<feature type="compositionally biased region" description="Pro residues" evidence="1">
    <location>
        <begin position="122"/>
        <end position="134"/>
    </location>
</feature>
<sequence>MRLSSLSLVSGLAASATFETALAKADFGEKPPIPLRNANHIFNAVHSSMRQWGSSLNHNGMSFFLASVAEGTQLYHGRSSNESVKGMEWLAFEPEHALVFARPHHGPPPGKGKGPGRGGPGRGPPGQGPPPGPPAASSNSKSKTHHRWWKPPPPPPPPPHGDKYHPDWERPGWEKHHGADRQEPMNKRDPKAKDNQDNKGGYLHTYRTKHTLSLLYIDGMSAGKTQKGTLDSTDTVLLQVDADEHNAFMWDFERGQALCNLTRDEWGNRVDGFLRMEMGFEIILCDFEKHLDVDRITQTKGRGSEGRGPPGGLGDLTYYRAIASRFDGLDGNRVTVDYDDFITAFTYDVDLFNGKPLPRLADLSNETLSIMHNDVTDLVMSRPSPAYDKIPTTTDWQSVADLVIKRYSDRLEWFTSISDLDTLRAESEALITPYVDYGDRNSSPEIERCATQYLAASTLESLPTAPIAAKAIYHVSHSICSTLVHIVNATDIDSAGSALNDLVSYLQWSTWKRCRGCSPEEVCYIPIWPAGRKQDYENPQCQSSLPSNGDDSYWGGWGRGPRGGKKGEAEAEDDKYPHHYGAHPPPPPHGACPPPSYGAYPPPPHGAYPPPPHGAYPPAPHHASFPPSS</sequence>
<gene>
    <name evidence="3" type="ORF">GTA08_BOTSDO01615</name>
</gene>
<dbReference type="PANTHER" id="PTHR35204">
    <property type="entry name" value="YALI0A21131P"/>
    <property type="match status" value="1"/>
</dbReference>
<dbReference type="AlphaFoldDB" id="A0A8H4J711"/>
<feature type="region of interest" description="Disordered" evidence="1">
    <location>
        <begin position="100"/>
        <end position="204"/>
    </location>
</feature>